<dbReference type="Gene3D" id="3.30.565.10">
    <property type="entry name" value="Histidine kinase-like ATPase, C-terminal domain"/>
    <property type="match status" value="1"/>
</dbReference>
<dbReference type="SUPFAM" id="SSF46689">
    <property type="entry name" value="Homeodomain-like"/>
    <property type="match status" value="1"/>
</dbReference>
<dbReference type="PROSITE" id="PS00041">
    <property type="entry name" value="HTH_ARAC_FAMILY_1"/>
    <property type="match status" value="1"/>
</dbReference>
<dbReference type="SMART" id="SM00387">
    <property type="entry name" value="HATPase_c"/>
    <property type="match status" value="1"/>
</dbReference>
<dbReference type="Pfam" id="PF00072">
    <property type="entry name" value="Response_reg"/>
    <property type="match status" value="1"/>
</dbReference>
<dbReference type="InterPro" id="IPR036097">
    <property type="entry name" value="HisK_dim/P_sf"/>
</dbReference>
<dbReference type="CDD" id="cd00082">
    <property type="entry name" value="HisKA"/>
    <property type="match status" value="1"/>
</dbReference>
<dbReference type="SMART" id="SM00342">
    <property type="entry name" value="HTH_ARAC"/>
    <property type="match status" value="1"/>
</dbReference>
<dbReference type="Pfam" id="PF12833">
    <property type="entry name" value="HTH_18"/>
    <property type="match status" value="1"/>
</dbReference>
<organism evidence="12 13">
    <name type="scientific">Mucilaginibacter yixingensis</name>
    <dbReference type="NCBI Taxonomy" id="1295612"/>
    <lineage>
        <taxon>Bacteria</taxon>
        <taxon>Pseudomonadati</taxon>
        <taxon>Bacteroidota</taxon>
        <taxon>Sphingobacteriia</taxon>
        <taxon>Sphingobacteriales</taxon>
        <taxon>Sphingobacteriaceae</taxon>
        <taxon>Mucilaginibacter</taxon>
    </lineage>
</organism>
<dbReference type="FunFam" id="1.10.287.130:FF:000045">
    <property type="entry name" value="Two-component system sensor histidine kinase/response regulator"/>
    <property type="match status" value="1"/>
</dbReference>
<evidence type="ECO:0000256" key="3">
    <source>
        <dbReference type="ARBA" id="ARBA00022553"/>
    </source>
</evidence>
<sequence>MNGVVKIIATLLVWLCLAQPVSAQLKCKVEHYTTEDGLSHDRLTGIIKDHDGFIWAGSWDGINRYDGRSFVLYKSFPGDSSKLVNDRIVGILDDRKDKLWLKGSQNEVYLFNKRNEQFYPINTVIPGFDARKIEVKSMIFVKEGLVALTTKKNGVFFVFTTQNQPKVIACSRTGKAAIKLPSDTVNFVFQDKLKHIWIGTNHGLVVAKATGNGLTLIYPLTHYPGLNYTDFSEGSNELYLGTAQGYLIRINQKNGAAQPIKITEGAITALHKASNGSVVYCATNNGKLVQFQPNSLNTTTDLICKNEPLRSIHEDRSGALWLEPESRGIIRYLPNSRTWKWHTSPTDGTNNGTKFHNWFEDNAGRIWVNMKGGGFGFYNTSKNAIDCNYQDDEQEATARFPEIVYDVCYDDAGIIWLSTAKGLIKIIPQNLNIRLEPVDPNTNELQSNEVRGLTTDSRGRVWVGTRNGHILIYQNGKPINTQFIGLPTKGFGSIYAICEDHQGVVWIGTYNNGLFKATPTLPGAGQYQINHCADVTGADALKGRKITTLFEDASQRLWAGTYGDGLYEIIDNGPSIKTIGINYRNHTEHSRFGKIRHIAKDNLNNLWLATTDGVVVLNLKSHLAAPDNIVIYSKVVGSPVGLSDNDVLYVYKDHNNNMWLATAGGGICRATTNNPFKGVSFKNYTKHDGFSSDYVLSICEDKARNLWLATQNGLSKFNPTNESVRNYTSRDGVFRPAFSESSITNQPDGMIIVGSTKGLAWFDPAKWADSQVNTRIAFTNLQINNTDVATGASNNILAHNIDYSKSIELRHYENTVSLDFALLDYLHGNDQNLLYRLAGYNDKWQNSGGQRRVTYTNLPPGNYRFEIKTANNRLYANHVYRSINISVKPPFWKTWWAYLMYTAALCWLILTIVKTVKTILKLKQSVAIERKVAALKLDFFTNVSHELRTPLTLILNPLQELMDKENFSAKGKSYIQLIYRNAERLTRFMNQWLDLRKIQSGKGELNYQKVEILTFIREIAGHLIHPGNDKRIALTINASFDEMEVVVDPEKFDVLIYNIIANAVKFSPEQGNITINVSMPDDAGNFSISISDEGIGISEDKLKDIFKLYFTDSRKDAQHITGTGIGLALSKEIVEMHGGQIYAQANHPHGLSIVISLPLGLDIDKCMPPSPSTYPQQIPHVLQAVEYIDTQHIENPPGAGFPVLLLVEDNHDLRDFLSMQLGDYYQVATAQNGKIGLQMAIDLMPDIIVSDVMMPLMTGIEMLDKIKTTDATSHIPVILLSAKSSVESQIEGLRYGADYYLNKPFHKELLLTVITTLIKQRKQLFDGLVKDRIVDLKPGQVAITSKDELFLRQVINIVESGMCDPEFNVEMVADALSMARTTFYKKFKSLTDVSMSDFIRDMRLERAKQLIDAGENRISTVAYSVGFNNPKYFSTCFREKFAISPTDYLKSLHAA</sequence>
<evidence type="ECO:0000256" key="8">
    <source>
        <dbReference type="SAM" id="SignalP"/>
    </source>
</evidence>
<keyword evidence="13" id="KW-1185">Reference proteome</keyword>
<evidence type="ECO:0000259" key="11">
    <source>
        <dbReference type="PROSITE" id="PS50110"/>
    </source>
</evidence>
<dbReference type="CDD" id="cd17574">
    <property type="entry name" value="REC_OmpR"/>
    <property type="match status" value="1"/>
</dbReference>
<evidence type="ECO:0000256" key="5">
    <source>
        <dbReference type="ARBA" id="ARBA00023125"/>
    </source>
</evidence>
<dbReference type="InterPro" id="IPR009057">
    <property type="entry name" value="Homeodomain-like_sf"/>
</dbReference>
<evidence type="ECO:0000256" key="6">
    <source>
        <dbReference type="ARBA" id="ARBA00023163"/>
    </source>
</evidence>
<dbReference type="PROSITE" id="PS50109">
    <property type="entry name" value="HIS_KIN"/>
    <property type="match status" value="1"/>
</dbReference>
<dbReference type="InterPro" id="IPR011123">
    <property type="entry name" value="Y_Y_Y"/>
</dbReference>
<dbReference type="SMART" id="SM00448">
    <property type="entry name" value="REC"/>
    <property type="match status" value="1"/>
</dbReference>
<dbReference type="Pfam" id="PF07495">
    <property type="entry name" value="Y_Y_Y"/>
    <property type="match status" value="1"/>
</dbReference>
<dbReference type="Gene3D" id="3.40.50.2300">
    <property type="match status" value="1"/>
</dbReference>
<dbReference type="InterPro" id="IPR004358">
    <property type="entry name" value="Sig_transdc_His_kin-like_C"/>
</dbReference>
<keyword evidence="8" id="KW-0732">Signal</keyword>
<dbReference type="PROSITE" id="PS01124">
    <property type="entry name" value="HTH_ARAC_FAMILY_2"/>
    <property type="match status" value="1"/>
</dbReference>
<keyword evidence="5" id="KW-0238">DNA-binding</keyword>
<dbReference type="InterPro" id="IPR005467">
    <property type="entry name" value="His_kinase_dom"/>
</dbReference>
<protein>
    <recommendedName>
        <fullName evidence="2">histidine kinase</fullName>
        <ecNumber evidence="2">2.7.13.3</ecNumber>
    </recommendedName>
</protein>
<dbReference type="Pfam" id="PF00512">
    <property type="entry name" value="HisKA"/>
    <property type="match status" value="1"/>
</dbReference>
<dbReference type="InterPro" id="IPR001789">
    <property type="entry name" value="Sig_transdc_resp-reg_receiver"/>
</dbReference>
<dbReference type="InterPro" id="IPR036890">
    <property type="entry name" value="HATPase_C_sf"/>
</dbReference>
<evidence type="ECO:0000256" key="4">
    <source>
        <dbReference type="ARBA" id="ARBA00023015"/>
    </source>
</evidence>
<feature type="modified residue" description="4-aspartylphosphate" evidence="7">
    <location>
        <position position="1251"/>
    </location>
</feature>
<dbReference type="InterPro" id="IPR011006">
    <property type="entry name" value="CheY-like_superfamily"/>
</dbReference>
<dbReference type="SUPFAM" id="SSF50998">
    <property type="entry name" value="Quinoprotein alcohol dehydrogenase-like"/>
    <property type="match status" value="1"/>
</dbReference>
<dbReference type="GO" id="GO:0003700">
    <property type="term" value="F:DNA-binding transcription factor activity"/>
    <property type="evidence" value="ECO:0007669"/>
    <property type="project" value="InterPro"/>
</dbReference>
<dbReference type="InterPro" id="IPR018062">
    <property type="entry name" value="HTH_AraC-typ_CS"/>
</dbReference>
<evidence type="ECO:0000259" key="10">
    <source>
        <dbReference type="PROSITE" id="PS50109"/>
    </source>
</evidence>
<evidence type="ECO:0000313" key="12">
    <source>
        <dbReference type="EMBL" id="PTQ94014.1"/>
    </source>
</evidence>
<dbReference type="Gene3D" id="1.10.10.60">
    <property type="entry name" value="Homeodomain-like"/>
    <property type="match status" value="1"/>
</dbReference>
<feature type="domain" description="HTH araC/xylS-type" evidence="9">
    <location>
        <begin position="1352"/>
        <end position="1451"/>
    </location>
</feature>
<gene>
    <name evidence="12" type="ORF">C8P68_10775</name>
</gene>
<dbReference type="InterPro" id="IPR015943">
    <property type="entry name" value="WD40/YVTN_repeat-like_dom_sf"/>
</dbReference>
<name>A0A2T5J654_9SPHI</name>
<evidence type="ECO:0000259" key="9">
    <source>
        <dbReference type="PROSITE" id="PS01124"/>
    </source>
</evidence>
<evidence type="ECO:0000313" key="13">
    <source>
        <dbReference type="Proteomes" id="UP000244168"/>
    </source>
</evidence>
<evidence type="ECO:0000256" key="7">
    <source>
        <dbReference type="PROSITE-ProRule" id="PRU00169"/>
    </source>
</evidence>
<dbReference type="PANTHER" id="PTHR43547">
    <property type="entry name" value="TWO-COMPONENT HISTIDINE KINASE"/>
    <property type="match status" value="1"/>
</dbReference>
<dbReference type="SUPFAM" id="SSF63829">
    <property type="entry name" value="Calcium-dependent phosphotriesterase"/>
    <property type="match status" value="1"/>
</dbReference>
<dbReference type="GO" id="GO:0043565">
    <property type="term" value="F:sequence-specific DNA binding"/>
    <property type="evidence" value="ECO:0007669"/>
    <property type="project" value="InterPro"/>
</dbReference>
<dbReference type="SMART" id="SM00388">
    <property type="entry name" value="HisKA"/>
    <property type="match status" value="1"/>
</dbReference>
<dbReference type="Proteomes" id="UP000244168">
    <property type="component" value="Unassembled WGS sequence"/>
</dbReference>
<dbReference type="Gene3D" id="2.60.40.10">
    <property type="entry name" value="Immunoglobulins"/>
    <property type="match status" value="1"/>
</dbReference>
<dbReference type="SUPFAM" id="SSF52172">
    <property type="entry name" value="CheY-like"/>
    <property type="match status" value="1"/>
</dbReference>
<dbReference type="FunFam" id="2.60.40.10:FF:000791">
    <property type="entry name" value="Two-component system sensor histidine kinase/response regulator"/>
    <property type="match status" value="1"/>
</dbReference>
<accession>A0A2T5J654</accession>
<evidence type="ECO:0000256" key="1">
    <source>
        <dbReference type="ARBA" id="ARBA00000085"/>
    </source>
</evidence>
<dbReference type="PROSITE" id="PS50110">
    <property type="entry name" value="RESPONSE_REGULATORY"/>
    <property type="match status" value="1"/>
</dbReference>
<dbReference type="Gene3D" id="2.130.10.10">
    <property type="entry name" value="YVTN repeat-like/Quinoprotein amine dehydrogenase"/>
    <property type="match status" value="3"/>
</dbReference>
<dbReference type="SUPFAM" id="SSF69322">
    <property type="entry name" value="Tricorn protease domain 2"/>
    <property type="match status" value="1"/>
</dbReference>
<keyword evidence="6" id="KW-0804">Transcription</keyword>
<dbReference type="InterPro" id="IPR018060">
    <property type="entry name" value="HTH_AraC"/>
</dbReference>
<dbReference type="InterPro" id="IPR011110">
    <property type="entry name" value="Reg_prop"/>
</dbReference>
<comment type="caution">
    <text evidence="12">The sequence shown here is derived from an EMBL/GenBank/DDBJ whole genome shotgun (WGS) entry which is preliminary data.</text>
</comment>
<dbReference type="SUPFAM" id="SSF55874">
    <property type="entry name" value="ATPase domain of HSP90 chaperone/DNA topoisomerase II/histidine kinase"/>
    <property type="match status" value="1"/>
</dbReference>
<dbReference type="SUPFAM" id="SSF47384">
    <property type="entry name" value="Homodimeric domain of signal transducing histidine kinase"/>
    <property type="match status" value="1"/>
</dbReference>
<dbReference type="Gene3D" id="1.10.287.130">
    <property type="match status" value="1"/>
</dbReference>
<feature type="domain" description="Response regulatory" evidence="11">
    <location>
        <begin position="1203"/>
        <end position="1318"/>
    </location>
</feature>
<dbReference type="GO" id="GO:0000155">
    <property type="term" value="F:phosphorelay sensor kinase activity"/>
    <property type="evidence" value="ECO:0007669"/>
    <property type="project" value="InterPro"/>
</dbReference>
<keyword evidence="3 7" id="KW-0597">Phosphoprotein</keyword>
<evidence type="ECO:0000256" key="2">
    <source>
        <dbReference type="ARBA" id="ARBA00012438"/>
    </source>
</evidence>
<dbReference type="InterPro" id="IPR013783">
    <property type="entry name" value="Ig-like_fold"/>
</dbReference>
<dbReference type="InterPro" id="IPR011047">
    <property type="entry name" value="Quinoprotein_ADH-like_sf"/>
</dbReference>
<dbReference type="EC" id="2.7.13.3" evidence="2"/>
<comment type="catalytic activity">
    <reaction evidence="1">
        <text>ATP + protein L-histidine = ADP + protein N-phospho-L-histidine.</text>
        <dbReference type="EC" id="2.7.13.3"/>
    </reaction>
</comment>
<feature type="domain" description="Histidine kinase" evidence="10">
    <location>
        <begin position="942"/>
        <end position="1161"/>
    </location>
</feature>
<feature type="chain" id="PRO_5015605013" description="histidine kinase" evidence="8">
    <location>
        <begin position="24"/>
        <end position="1455"/>
    </location>
</feature>
<dbReference type="PRINTS" id="PR00344">
    <property type="entry name" value="BCTRLSENSOR"/>
</dbReference>
<dbReference type="EMBL" id="QAOQ01000007">
    <property type="protein sequence ID" value="PTQ94014.1"/>
    <property type="molecule type" value="Genomic_DNA"/>
</dbReference>
<reference evidence="12 13" key="1">
    <citation type="submission" date="2018-04" db="EMBL/GenBank/DDBJ databases">
        <title>Genomic Encyclopedia of Archaeal and Bacterial Type Strains, Phase II (KMG-II): from individual species to whole genera.</title>
        <authorList>
            <person name="Goeker M."/>
        </authorList>
    </citation>
    <scope>NUCLEOTIDE SEQUENCE [LARGE SCALE GENOMIC DNA]</scope>
    <source>
        <strain evidence="12 13">DSM 26809</strain>
    </source>
</reference>
<dbReference type="InterPro" id="IPR003661">
    <property type="entry name" value="HisK_dim/P_dom"/>
</dbReference>
<feature type="signal peptide" evidence="8">
    <location>
        <begin position="1"/>
        <end position="23"/>
    </location>
</feature>
<dbReference type="OrthoDB" id="9809670at2"/>
<dbReference type="Pfam" id="PF02518">
    <property type="entry name" value="HATPase_c"/>
    <property type="match status" value="1"/>
</dbReference>
<dbReference type="InterPro" id="IPR003594">
    <property type="entry name" value="HATPase_dom"/>
</dbReference>
<proteinExistence type="predicted"/>
<dbReference type="RefSeq" id="WP_107830344.1">
    <property type="nucleotide sequence ID" value="NZ_CP160205.1"/>
</dbReference>
<dbReference type="Pfam" id="PF07494">
    <property type="entry name" value="Reg_prop"/>
    <property type="match status" value="4"/>
</dbReference>
<dbReference type="PANTHER" id="PTHR43547:SF2">
    <property type="entry name" value="HYBRID SIGNAL TRANSDUCTION HISTIDINE KINASE C"/>
    <property type="match status" value="1"/>
</dbReference>
<keyword evidence="4" id="KW-0805">Transcription regulation</keyword>